<feature type="region of interest" description="Disordered" evidence="2">
    <location>
        <begin position="1"/>
        <end position="93"/>
    </location>
</feature>
<feature type="compositionally biased region" description="Low complexity" evidence="2">
    <location>
        <begin position="326"/>
        <end position="357"/>
    </location>
</feature>
<reference evidence="4 5" key="1">
    <citation type="journal article" date="2017" name="Gigascience">
        <title>Draft genome of the honey bee ectoparasitic mite, Tropilaelaps mercedesae, is shaped by the parasitic life history.</title>
        <authorList>
            <person name="Dong X."/>
            <person name="Armstrong S.D."/>
            <person name="Xia D."/>
            <person name="Makepeace B.L."/>
            <person name="Darby A.C."/>
            <person name="Kadowaki T."/>
        </authorList>
    </citation>
    <scope>NUCLEOTIDE SEQUENCE [LARGE SCALE GENOMIC DNA]</scope>
    <source>
        <strain evidence="4">Wuxi-XJTLU</strain>
    </source>
</reference>
<dbReference type="InterPro" id="IPR000949">
    <property type="entry name" value="ELM2_dom"/>
</dbReference>
<feature type="non-terminal residue" evidence="4">
    <location>
        <position position="1"/>
    </location>
</feature>
<comment type="caution">
    <text evidence="4">The sequence shown here is derived from an EMBL/GenBank/DDBJ whole genome shotgun (WGS) entry which is preliminary data.</text>
</comment>
<keyword evidence="1" id="KW-0539">Nucleus</keyword>
<keyword evidence="5" id="KW-1185">Reference proteome</keyword>
<dbReference type="Gene3D" id="1.10.10.60">
    <property type="entry name" value="Homeodomain-like"/>
    <property type="match status" value="1"/>
</dbReference>
<feature type="region of interest" description="Disordered" evidence="2">
    <location>
        <begin position="380"/>
        <end position="409"/>
    </location>
</feature>
<gene>
    <name evidence="4" type="ORF">BIW11_03352</name>
</gene>
<dbReference type="OrthoDB" id="10064338at2759"/>
<proteinExistence type="predicted"/>
<evidence type="ECO:0000256" key="2">
    <source>
        <dbReference type="SAM" id="MobiDB-lite"/>
    </source>
</evidence>
<dbReference type="Proteomes" id="UP000192247">
    <property type="component" value="Unassembled WGS sequence"/>
</dbReference>
<sequence>AQGPSTSKGGPKRAKVEKVNELPSIPKPAATYRSARLRGEKAPELFSGKKRKEEISAPPKLQKEFVTPPVRTRGRPRKDRSSSVQSRQAAEQAIMSSIRDVEVKLDQLPEDFALQGGSVRVGDGTEFISGAPGEGEDSVGSSTSSGVSGGTSVGYNTEIRVGDEFQAKIPSFLVGKPPENYPDHADIIYHPDKGLLNATRPEGSRFCQDFPLYDFVDWSHQDKKMFKRYLGTYKTKFGKYLAVLPHKRLLDIIDHYYSTHSPARDYVLPKKSKHKQMIAPKGVFGILNEKRKVLPNRRFCANPNIFLYEDALPTRRPKDVTKDKPAAGFATSSTSGTTGTNSTSCGSGSSGASSSKAAKTDANEKPTKVVKFEDIMKPLVSGTKPSNNKLETADKAVSSSAESSDNESARSLVDDALGYAFRKSRPSTGNFDNDVTKLVSNEAVAELPTIDENVGILKDEIVSLKKIFQRNKAELAQMESEQKRIAKTVEQVTKAIGKARKVTDEWSKEDRYGLDQPIVPATETPAVASTGSSSPVKSGPDSPVRAPRPMPSILRRKISVKPLNV</sequence>
<dbReference type="InParanoid" id="A0A1V9XMW1"/>
<feature type="compositionally biased region" description="Polar residues" evidence="2">
    <location>
        <begin position="527"/>
        <end position="536"/>
    </location>
</feature>
<accession>A0A1V9XMW1</accession>
<feature type="region of interest" description="Disordered" evidence="2">
    <location>
        <begin position="507"/>
        <end position="565"/>
    </location>
</feature>
<feature type="region of interest" description="Disordered" evidence="2">
    <location>
        <begin position="124"/>
        <end position="151"/>
    </location>
</feature>
<feature type="domain" description="ELM2" evidence="3">
    <location>
        <begin position="159"/>
        <end position="203"/>
    </location>
</feature>
<evidence type="ECO:0000313" key="5">
    <source>
        <dbReference type="Proteomes" id="UP000192247"/>
    </source>
</evidence>
<name>A0A1V9XMW1_9ACAR</name>
<evidence type="ECO:0000313" key="4">
    <source>
        <dbReference type="EMBL" id="OQR74845.1"/>
    </source>
</evidence>
<evidence type="ECO:0000259" key="3">
    <source>
        <dbReference type="SMART" id="SM01189"/>
    </source>
</evidence>
<dbReference type="SMART" id="SM01189">
    <property type="entry name" value="ELM2"/>
    <property type="match status" value="1"/>
</dbReference>
<feature type="region of interest" description="Disordered" evidence="2">
    <location>
        <begin position="317"/>
        <end position="365"/>
    </location>
</feature>
<protein>
    <recommendedName>
        <fullName evidence="3">ELM2 domain-containing protein</fullName>
    </recommendedName>
</protein>
<dbReference type="AlphaFoldDB" id="A0A1V9XMW1"/>
<dbReference type="EMBL" id="MNPL01007276">
    <property type="protein sequence ID" value="OQR74845.1"/>
    <property type="molecule type" value="Genomic_DNA"/>
</dbReference>
<evidence type="ECO:0000256" key="1">
    <source>
        <dbReference type="ARBA" id="ARBA00023242"/>
    </source>
</evidence>
<organism evidence="4 5">
    <name type="scientific">Tropilaelaps mercedesae</name>
    <dbReference type="NCBI Taxonomy" id="418985"/>
    <lineage>
        <taxon>Eukaryota</taxon>
        <taxon>Metazoa</taxon>
        <taxon>Ecdysozoa</taxon>
        <taxon>Arthropoda</taxon>
        <taxon>Chelicerata</taxon>
        <taxon>Arachnida</taxon>
        <taxon>Acari</taxon>
        <taxon>Parasitiformes</taxon>
        <taxon>Mesostigmata</taxon>
        <taxon>Gamasina</taxon>
        <taxon>Dermanyssoidea</taxon>
        <taxon>Laelapidae</taxon>
        <taxon>Tropilaelaps</taxon>
    </lineage>
</organism>